<dbReference type="EC" id="1.5.-.-" evidence="10"/>
<dbReference type="GO" id="GO:0004808">
    <property type="term" value="F:tRNA (5-methylaminomethyl-2-thiouridylate)(34)-methyltransferase activity"/>
    <property type="evidence" value="ECO:0007669"/>
    <property type="project" value="UniProtKB-EC"/>
</dbReference>
<evidence type="ECO:0000256" key="5">
    <source>
        <dbReference type="ARBA" id="ARBA00022691"/>
    </source>
</evidence>
<keyword evidence="7 10" id="KW-0274">FAD</keyword>
<feature type="region of interest" description="FAD-dependent cmnm(5)s(2)U34 oxidoreductase" evidence="10">
    <location>
        <begin position="242"/>
        <end position="602"/>
    </location>
</feature>
<dbReference type="InterPro" id="IPR008471">
    <property type="entry name" value="MnmC-like_methylTransf"/>
</dbReference>
<comment type="catalytic activity">
    <reaction evidence="10">
        <text>5-aminomethyl-2-thiouridine(34) in tRNA + S-adenosyl-L-methionine = 5-methylaminomethyl-2-thiouridine(34) in tRNA + S-adenosyl-L-homocysteine + H(+)</text>
        <dbReference type="Rhea" id="RHEA:19569"/>
        <dbReference type="Rhea" id="RHEA-COMP:10195"/>
        <dbReference type="Rhea" id="RHEA-COMP:10197"/>
        <dbReference type="ChEBI" id="CHEBI:15378"/>
        <dbReference type="ChEBI" id="CHEBI:57856"/>
        <dbReference type="ChEBI" id="CHEBI:59789"/>
        <dbReference type="ChEBI" id="CHEBI:74454"/>
        <dbReference type="ChEBI" id="CHEBI:74455"/>
        <dbReference type="EC" id="2.1.1.61"/>
    </reaction>
</comment>
<evidence type="ECO:0000256" key="8">
    <source>
        <dbReference type="ARBA" id="ARBA00023002"/>
    </source>
</evidence>
<evidence type="ECO:0000259" key="11">
    <source>
        <dbReference type="Pfam" id="PF01266"/>
    </source>
</evidence>
<dbReference type="GO" id="GO:0016645">
    <property type="term" value="F:oxidoreductase activity, acting on the CH-NH group of donors"/>
    <property type="evidence" value="ECO:0007669"/>
    <property type="project" value="InterPro"/>
</dbReference>
<evidence type="ECO:0000313" key="13">
    <source>
        <dbReference type="EMBL" id="CAE6739059.1"/>
    </source>
</evidence>
<evidence type="ECO:0000256" key="9">
    <source>
        <dbReference type="ARBA" id="ARBA00023268"/>
    </source>
</evidence>
<evidence type="ECO:0000259" key="12">
    <source>
        <dbReference type="Pfam" id="PF05430"/>
    </source>
</evidence>
<comment type="similarity">
    <text evidence="10">In the N-terminal section; belongs to the methyltransferase superfamily. tRNA (mnm(5)s(2)U34)-methyltransferase family.</text>
</comment>
<comment type="subcellular location">
    <subcellularLocation>
        <location evidence="10">Cytoplasm</location>
    </subcellularLocation>
</comment>
<feature type="region of interest" description="tRNA (mnm(5)s(2)U34)-methyltransferase" evidence="10">
    <location>
        <begin position="1"/>
        <end position="227"/>
    </location>
</feature>
<dbReference type="GO" id="GO:0002098">
    <property type="term" value="P:tRNA wobble uridine modification"/>
    <property type="evidence" value="ECO:0007669"/>
    <property type="project" value="TreeGrafter"/>
</dbReference>
<dbReference type="GO" id="GO:0005737">
    <property type="term" value="C:cytoplasm"/>
    <property type="evidence" value="ECO:0007669"/>
    <property type="project" value="UniProtKB-SubCell"/>
</dbReference>
<dbReference type="InterPro" id="IPR006076">
    <property type="entry name" value="FAD-dep_OxRdtase"/>
</dbReference>
<dbReference type="InterPro" id="IPR023032">
    <property type="entry name" value="tRNA_MAMT_biosynth_bifunc_MnmC"/>
</dbReference>
<dbReference type="InterPro" id="IPR047785">
    <property type="entry name" value="tRNA_MNMC2"/>
</dbReference>
<keyword evidence="5 10" id="KW-0949">S-adenosyl-L-methionine</keyword>
<evidence type="ECO:0000256" key="4">
    <source>
        <dbReference type="ARBA" id="ARBA00022679"/>
    </source>
</evidence>
<comment type="caution">
    <text evidence="13">The sequence shown here is derived from an EMBL/GenBank/DDBJ whole genome shotgun (WGS) entry which is preliminary data.</text>
</comment>
<keyword evidence="14" id="KW-1185">Reference proteome</keyword>
<comment type="function">
    <text evidence="10">Catalyzes the last two steps in the biosynthesis of 5-methylaminomethyl-2-thiouridine (mnm(5)s(2)U) at the wobble position (U34) in tRNA. Catalyzes the FAD-dependent demodification of cmnm(5)s(2)U34 to nm(5)s(2)U34, followed by the transfer of a methyl group from S-adenosyl-L-methionine to nm(5)s(2)U34, to form mnm(5)s(2)U34.</text>
</comment>
<evidence type="ECO:0000256" key="7">
    <source>
        <dbReference type="ARBA" id="ARBA00022827"/>
    </source>
</evidence>
<dbReference type="Gene3D" id="3.30.9.10">
    <property type="entry name" value="D-Amino Acid Oxidase, subunit A, domain 2"/>
    <property type="match status" value="1"/>
</dbReference>
<dbReference type="GO" id="GO:0032259">
    <property type="term" value="P:methylation"/>
    <property type="evidence" value="ECO:0007669"/>
    <property type="project" value="UniProtKB-KW"/>
</dbReference>
<dbReference type="NCBIfam" id="NF002481">
    <property type="entry name" value="PRK01747.1-2"/>
    <property type="match status" value="1"/>
</dbReference>
<evidence type="ECO:0000256" key="2">
    <source>
        <dbReference type="ARBA" id="ARBA00022603"/>
    </source>
</evidence>
<dbReference type="PANTHER" id="PTHR13847">
    <property type="entry name" value="SARCOSINE DEHYDROGENASE-RELATED"/>
    <property type="match status" value="1"/>
</dbReference>
<organism evidence="13 14">
    <name type="scientific">Candidatus Nitrotoga fabula</name>
    <dbReference type="NCBI Taxonomy" id="2182327"/>
    <lineage>
        <taxon>Bacteria</taxon>
        <taxon>Pseudomonadati</taxon>
        <taxon>Pseudomonadota</taxon>
        <taxon>Betaproteobacteria</taxon>
        <taxon>Nitrosomonadales</taxon>
        <taxon>Gallionellaceae</taxon>
        <taxon>Candidatus Nitrotoga</taxon>
    </lineage>
</organism>
<proteinExistence type="inferred from homology"/>
<evidence type="ECO:0000256" key="1">
    <source>
        <dbReference type="ARBA" id="ARBA00022490"/>
    </source>
</evidence>
<keyword evidence="1 10" id="KW-0963">Cytoplasm</keyword>
<keyword evidence="3 10" id="KW-0285">Flavoprotein</keyword>
<reference evidence="13" key="1">
    <citation type="submission" date="2021-02" db="EMBL/GenBank/DDBJ databases">
        <authorList>
            <person name="Han P."/>
        </authorList>
    </citation>
    <scope>NUCLEOTIDE SEQUENCE</scope>
    <source>
        <strain evidence="13">Candidatus Nitrotoga sp. ZN8</strain>
    </source>
</reference>
<gene>
    <name evidence="10 13" type="primary">mnmC</name>
    <name evidence="13" type="ORF">NTGZN8_90005</name>
</gene>
<comment type="similarity">
    <text evidence="10">In the C-terminal section; belongs to the DAO family.</text>
</comment>
<dbReference type="SUPFAM" id="SSF54373">
    <property type="entry name" value="FAD-linked reductases, C-terminal domain"/>
    <property type="match status" value="1"/>
</dbReference>
<dbReference type="NCBIfam" id="NF033855">
    <property type="entry name" value="tRNA_MNMC2"/>
    <property type="match status" value="1"/>
</dbReference>
<keyword evidence="8 10" id="KW-0560">Oxidoreductase</keyword>
<keyword evidence="4 10" id="KW-0808">Transferase</keyword>
<keyword evidence="2 10" id="KW-0489">Methyltransferase</keyword>
<dbReference type="InterPro" id="IPR029063">
    <property type="entry name" value="SAM-dependent_MTases_sf"/>
</dbReference>
<dbReference type="Gene3D" id="3.50.50.60">
    <property type="entry name" value="FAD/NAD(P)-binding domain"/>
    <property type="match status" value="1"/>
</dbReference>
<evidence type="ECO:0000313" key="14">
    <source>
        <dbReference type="Proteomes" id="UP000675882"/>
    </source>
</evidence>
<protein>
    <recommendedName>
        <fullName evidence="10">tRNA 5-methylaminomethyl-2-thiouridine biosynthesis bifunctional protein MnmC</fullName>
        <shortName evidence="10">tRNA mnm(5)s(2)U biosynthesis bifunctional protein</shortName>
    </recommendedName>
    <domain>
        <recommendedName>
            <fullName evidence="10">tRNA (mnm(5)s(2)U34)-methyltransferase</fullName>
            <ecNumber evidence="10">2.1.1.61</ecNumber>
        </recommendedName>
    </domain>
    <domain>
        <recommendedName>
            <fullName evidence="10">FAD-dependent cmnm(5)s(2)U34 oxidoreductase</fullName>
            <ecNumber evidence="10">1.5.-.-</ecNumber>
        </recommendedName>
    </domain>
</protein>
<dbReference type="Gene3D" id="3.40.50.150">
    <property type="entry name" value="Vaccinia Virus protein VP39"/>
    <property type="match status" value="1"/>
</dbReference>
<evidence type="ECO:0000256" key="3">
    <source>
        <dbReference type="ARBA" id="ARBA00022630"/>
    </source>
</evidence>
<feature type="domain" description="FAD dependent oxidoreductase" evidence="11">
    <location>
        <begin position="239"/>
        <end position="579"/>
    </location>
</feature>
<dbReference type="PANTHER" id="PTHR13847:SF283">
    <property type="entry name" value="TRNA 5-METHYLAMINOMETHYL-2-THIOURIDINE BIOSYNTHESIS BIFUNCTIONAL PROTEIN MNMC"/>
    <property type="match status" value="1"/>
</dbReference>
<dbReference type="RefSeq" id="WP_213036817.1">
    <property type="nucleotide sequence ID" value="NZ_CAJNBL010000044.1"/>
</dbReference>
<accession>A0A916FAI5</accession>
<evidence type="ECO:0000256" key="6">
    <source>
        <dbReference type="ARBA" id="ARBA00022694"/>
    </source>
</evidence>
<dbReference type="InterPro" id="IPR036188">
    <property type="entry name" value="FAD/NAD-bd_sf"/>
</dbReference>
<dbReference type="NCBIfam" id="TIGR03197">
    <property type="entry name" value="MnmC_Cterm"/>
    <property type="match status" value="1"/>
</dbReference>
<comment type="cofactor">
    <cofactor evidence="10">
        <name>FAD</name>
        <dbReference type="ChEBI" id="CHEBI:57692"/>
    </cofactor>
</comment>
<dbReference type="AlphaFoldDB" id="A0A916FAI5"/>
<keyword evidence="9 10" id="KW-0511">Multifunctional enzyme</keyword>
<dbReference type="InterPro" id="IPR017610">
    <property type="entry name" value="tRNA_S-uridine_synth_MnmC_C"/>
</dbReference>
<evidence type="ECO:0000256" key="10">
    <source>
        <dbReference type="HAMAP-Rule" id="MF_01102"/>
    </source>
</evidence>
<dbReference type="Pfam" id="PF01266">
    <property type="entry name" value="DAO"/>
    <property type="match status" value="1"/>
</dbReference>
<dbReference type="SUPFAM" id="SSF51905">
    <property type="entry name" value="FAD/NAD(P)-binding domain"/>
    <property type="match status" value="1"/>
</dbReference>
<dbReference type="Pfam" id="PF05430">
    <property type="entry name" value="Methyltransf_30"/>
    <property type="match status" value="1"/>
</dbReference>
<dbReference type="HAMAP" id="MF_01102">
    <property type="entry name" value="MnmC"/>
    <property type="match status" value="1"/>
</dbReference>
<name>A0A916FAI5_9PROT</name>
<dbReference type="EC" id="2.1.1.61" evidence="10"/>
<sequence length="602" mass="64975">MLDWQDGQPFSNRFSDIYFSHDSGIKEKRHVYLEGNRLPERFSLLSGRESFSIGETGFGTGLNFISTWQLFDQVTMPGCSLDFFSVEKYPLDDNELESVLSLWPVLQQYAEKLRAKWRRRVPGWNRWSFSGGRIRLTLVIGDVLDAITEVRGGVDAWFLDGFSPVRNPEMWTQPVFMEIARKSRPGATFSTYTCAGSVRRGLEQAGFQVFKSPGFGSKREMLQGRLSGQVSARSSISNAIVIGGGLAGCAAASAFAMRGVSVTLIEGAPALASAASGNPRGILHLRLNAGMNPLQRFLLASYGHGLAWLDDKLPVDGIARAECGELQLAFSVQEEKRINQLAGLDWPAHLLHRVNAEEASRLAGIKLEYGGLWFPSGGWLVPPVLCAALARTAGIEQRTGYQVESIRGVDGGWSVAGKDALQQTWSYDAQVVVVCTGYQIKSFTQLSHLPVTPVRGQISLVPASSRSKNLRTIVCAKGYFSPSFQGKHMLGATHGFNDDTVDLRASDHVENLSKLAGISSSLANSVMAEKFGGRASVRASVPGAMPLVGGLLPGLYVSLGHGTRGIITSGLSGELIAAMACRQILPLPKTVVNALSPAPAMG</sequence>
<feature type="domain" description="MnmC-like methyltransferase" evidence="12">
    <location>
        <begin position="106"/>
        <end position="225"/>
    </location>
</feature>
<dbReference type="GO" id="GO:0050660">
    <property type="term" value="F:flavin adenine dinucleotide binding"/>
    <property type="evidence" value="ECO:0007669"/>
    <property type="project" value="UniProtKB-UniRule"/>
</dbReference>
<dbReference type="EMBL" id="CAJNBL010000044">
    <property type="protein sequence ID" value="CAE6739059.1"/>
    <property type="molecule type" value="Genomic_DNA"/>
</dbReference>
<keyword evidence="6 10" id="KW-0819">tRNA processing</keyword>
<dbReference type="Proteomes" id="UP000675882">
    <property type="component" value="Unassembled WGS sequence"/>
</dbReference>